<dbReference type="InterPro" id="IPR001734">
    <property type="entry name" value="Na/solute_symporter"/>
</dbReference>
<evidence type="ECO:0000256" key="1">
    <source>
        <dbReference type="ARBA" id="ARBA00004651"/>
    </source>
</evidence>
<evidence type="ECO:0000256" key="11">
    <source>
        <dbReference type="ARBA" id="ARBA00023201"/>
    </source>
</evidence>
<evidence type="ECO:0008006" key="16">
    <source>
        <dbReference type="Google" id="ProtNLM"/>
    </source>
</evidence>
<accession>A0A7C4NNQ8</accession>
<evidence type="ECO:0000256" key="2">
    <source>
        <dbReference type="ARBA" id="ARBA00006434"/>
    </source>
</evidence>
<dbReference type="GO" id="GO:0005886">
    <property type="term" value="C:plasma membrane"/>
    <property type="evidence" value="ECO:0007669"/>
    <property type="project" value="UniProtKB-SubCell"/>
</dbReference>
<keyword evidence="7 13" id="KW-1133">Transmembrane helix</keyword>
<dbReference type="PROSITE" id="PS50283">
    <property type="entry name" value="NA_SOLUT_SYMP_3"/>
    <property type="match status" value="1"/>
</dbReference>
<reference evidence="15" key="1">
    <citation type="journal article" date="2020" name="mSystems">
        <title>Genome- and Community-Level Interaction Insights into Carbon Utilization and Element Cycling Functions of Hydrothermarchaeota in Hydrothermal Sediment.</title>
        <authorList>
            <person name="Zhou Z."/>
            <person name="Liu Y."/>
            <person name="Xu W."/>
            <person name="Pan J."/>
            <person name="Luo Z.H."/>
            <person name="Li M."/>
        </authorList>
    </citation>
    <scope>NUCLEOTIDE SEQUENCE [LARGE SCALE GENOMIC DNA]</scope>
    <source>
        <strain evidence="14">SpSt-638</strain>
        <strain evidence="15">SpSt-648</strain>
    </source>
</reference>
<evidence type="ECO:0000256" key="12">
    <source>
        <dbReference type="RuleBase" id="RU362091"/>
    </source>
</evidence>
<evidence type="ECO:0000313" key="15">
    <source>
        <dbReference type="EMBL" id="HGQ73924.1"/>
    </source>
</evidence>
<organism evidence="15">
    <name type="scientific">Staphylothermus marinus</name>
    <dbReference type="NCBI Taxonomy" id="2280"/>
    <lineage>
        <taxon>Archaea</taxon>
        <taxon>Thermoproteota</taxon>
        <taxon>Thermoprotei</taxon>
        <taxon>Desulfurococcales</taxon>
        <taxon>Desulfurococcaceae</taxon>
        <taxon>Staphylothermus</taxon>
    </lineage>
</organism>
<evidence type="ECO:0000256" key="6">
    <source>
        <dbReference type="ARBA" id="ARBA00022847"/>
    </source>
</evidence>
<comment type="caution">
    <text evidence="15">The sequence shown here is derived from an EMBL/GenBank/DDBJ whole genome shotgun (WGS) entry which is preliminary data.</text>
</comment>
<dbReference type="AlphaFoldDB" id="A0A7C4NNQ8"/>
<dbReference type="InterPro" id="IPR050277">
    <property type="entry name" value="Sodium:Solute_Symporter"/>
</dbReference>
<proteinExistence type="inferred from homology"/>
<evidence type="ECO:0000256" key="9">
    <source>
        <dbReference type="ARBA" id="ARBA00023065"/>
    </source>
</evidence>
<evidence type="ECO:0000256" key="13">
    <source>
        <dbReference type="SAM" id="Phobius"/>
    </source>
</evidence>
<keyword evidence="9" id="KW-0406">Ion transport</keyword>
<comment type="similarity">
    <text evidence="2 12">Belongs to the sodium:solute symporter (SSF) (TC 2.A.21) family.</text>
</comment>
<keyword evidence="6" id="KW-0769">Symport</keyword>
<keyword evidence="10 13" id="KW-0472">Membrane</keyword>
<evidence type="ECO:0000313" key="14">
    <source>
        <dbReference type="EMBL" id="HGQ59305.1"/>
    </source>
</evidence>
<dbReference type="PANTHER" id="PTHR48086:SF3">
    <property type="entry name" value="SODIUM_PROLINE SYMPORTER"/>
    <property type="match status" value="1"/>
</dbReference>
<dbReference type="InterPro" id="IPR038377">
    <property type="entry name" value="Na/Glc_symporter_sf"/>
</dbReference>
<gene>
    <name evidence="14" type="ORF">ENU09_01050</name>
    <name evidence="15" type="ORF">ENU20_02470</name>
</gene>
<dbReference type="GO" id="GO:0015293">
    <property type="term" value="F:symporter activity"/>
    <property type="evidence" value="ECO:0007669"/>
    <property type="project" value="UniProtKB-KW"/>
</dbReference>
<dbReference type="Pfam" id="PF00474">
    <property type="entry name" value="SSF"/>
    <property type="match status" value="1"/>
</dbReference>
<evidence type="ECO:0000256" key="7">
    <source>
        <dbReference type="ARBA" id="ARBA00022989"/>
    </source>
</evidence>
<feature type="transmembrane region" description="Helical" evidence="13">
    <location>
        <begin position="44"/>
        <end position="67"/>
    </location>
</feature>
<evidence type="ECO:0000256" key="8">
    <source>
        <dbReference type="ARBA" id="ARBA00023053"/>
    </source>
</evidence>
<dbReference type="EMBL" id="DTBP01000016">
    <property type="protein sequence ID" value="HGQ73924.1"/>
    <property type="molecule type" value="Genomic_DNA"/>
</dbReference>
<keyword evidence="4" id="KW-1003">Cell membrane</keyword>
<keyword evidence="8" id="KW-0915">Sodium</keyword>
<protein>
    <recommendedName>
        <fullName evidence="16">Sodium:solute symporter family protein</fullName>
    </recommendedName>
</protein>
<sequence length="120" mass="13494">MIFEVILVIVIYFTVMVIIGWLSARKVGSVEDYYVGGRAIGPWLTALSFGTVYFSAVIFTVAGSWQWHYGLSMAFRDSWGTALLGTALSFIILGPRLRYQSVKARALTVPDYFEYRYGSV</sequence>
<dbReference type="PANTHER" id="PTHR48086">
    <property type="entry name" value="SODIUM/PROLINE SYMPORTER-RELATED"/>
    <property type="match status" value="1"/>
</dbReference>
<name>A0A7C4NNQ8_STAMA</name>
<feature type="transmembrane region" description="Helical" evidence="13">
    <location>
        <begin position="79"/>
        <end position="97"/>
    </location>
</feature>
<dbReference type="EMBL" id="DTBE01000030">
    <property type="protein sequence ID" value="HGQ59305.1"/>
    <property type="molecule type" value="Genomic_DNA"/>
</dbReference>
<feature type="transmembrane region" description="Helical" evidence="13">
    <location>
        <begin position="6"/>
        <end position="24"/>
    </location>
</feature>
<keyword evidence="3" id="KW-0813">Transport</keyword>
<evidence type="ECO:0000256" key="3">
    <source>
        <dbReference type="ARBA" id="ARBA00022448"/>
    </source>
</evidence>
<dbReference type="Gene3D" id="1.20.1730.10">
    <property type="entry name" value="Sodium/glucose cotransporter"/>
    <property type="match status" value="1"/>
</dbReference>
<dbReference type="GO" id="GO:0006814">
    <property type="term" value="P:sodium ion transport"/>
    <property type="evidence" value="ECO:0007669"/>
    <property type="project" value="UniProtKB-KW"/>
</dbReference>
<keyword evidence="5 13" id="KW-0812">Transmembrane</keyword>
<comment type="subcellular location">
    <subcellularLocation>
        <location evidence="1">Cell membrane</location>
        <topology evidence="1">Multi-pass membrane protein</topology>
    </subcellularLocation>
</comment>
<evidence type="ECO:0000256" key="10">
    <source>
        <dbReference type="ARBA" id="ARBA00023136"/>
    </source>
</evidence>
<keyword evidence="11" id="KW-0739">Sodium transport</keyword>
<evidence type="ECO:0000256" key="5">
    <source>
        <dbReference type="ARBA" id="ARBA00022692"/>
    </source>
</evidence>
<evidence type="ECO:0000256" key="4">
    <source>
        <dbReference type="ARBA" id="ARBA00022475"/>
    </source>
</evidence>